<dbReference type="Pfam" id="PF18944">
    <property type="entry name" value="DUF5691"/>
    <property type="match status" value="1"/>
</dbReference>
<dbReference type="KEGG" id="roz:CBI38_08525"/>
<dbReference type="OrthoDB" id="262508at2"/>
<name>A0A2S2BSP6_9NOCA</name>
<dbReference type="AlphaFoldDB" id="A0A2S2BSP6"/>
<dbReference type="InterPro" id="IPR043746">
    <property type="entry name" value="DUF5691"/>
</dbReference>
<dbReference type="Proteomes" id="UP000245711">
    <property type="component" value="Chromosome"/>
</dbReference>
<reference evidence="1 2" key="1">
    <citation type="submission" date="2017-05" db="EMBL/GenBank/DDBJ databases">
        <title>Isolation of Rhodococcus sp. S2-17 biodegrading of BP-3.</title>
        <authorList>
            <person name="Lee Y."/>
            <person name="Kim K.H."/>
            <person name="Chun B.H."/>
            <person name="Jung H.S."/>
            <person name="Jeon C.O."/>
        </authorList>
    </citation>
    <scope>NUCLEOTIDE SEQUENCE [LARGE SCALE GENOMIC DNA]</scope>
    <source>
        <strain evidence="1 2">S2-17</strain>
    </source>
</reference>
<dbReference type="RefSeq" id="WP_109328071.1">
    <property type="nucleotide sequence ID" value="NZ_CP021354.1"/>
</dbReference>
<protein>
    <submittedName>
        <fullName evidence="1">Uncharacterized protein</fullName>
    </submittedName>
</protein>
<evidence type="ECO:0000313" key="2">
    <source>
        <dbReference type="Proteomes" id="UP000245711"/>
    </source>
</evidence>
<sequence length="491" mass="54673">MSELLSTALLGTARSTPALQDLATGQLAQSITGDPAEVLLGAAALENAHRAGGVTASLHVAPAPAEEDDRVQLPPAAADHLMQLLAAKSWTLTEWFAVAVERGYRAPDHLVADLMSAARSNDTHRENILRLTGPRGQWLAAQNPEWSMLRRTADRLEVWHRGSHPERLQWLTAMRSVNPAAATAEVQRTWDTERGEHRAAFIAALATGLGDADAALLEHALDDRRKDVRQHAVQLLRQLPRSAYAQRMAARARAWVRVEKKPLRTRLVVNMPGSLDDSARRDGIENVHFKNKGIRSWWLRMVVTAAPLSAWDDMIGSASQALDIRIEDQWRDVMTEAWVNATVLQRNPRWASAFLHKQGRQTERRVVPLVPAGERLEYILAGHADSYLLGVDGAALFDDLPHPWPLELAQRIIARFEDIAVRHASTGKELGQLSRHSHYSTLRSAETHFPFSAVPLLHAAAERTRDHGWQQAFSTAAANIEHRRTLLKELE</sequence>
<organism evidence="1 2">
    <name type="scientific">Rhodococcus oxybenzonivorans</name>
    <dbReference type="NCBI Taxonomy" id="1990687"/>
    <lineage>
        <taxon>Bacteria</taxon>
        <taxon>Bacillati</taxon>
        <taxon>Actinomycetota</taxon>
        <taxon>Actinomycetes</taxon>
        <taxon>Mycobacteriales</taxon>
        <taxon>Nocardiaceae</taxon>
        <taxon>Rhodococcus</taxon>
    </lineage>
</organism>
<dbReference type="EMBL" id="CP021354">
    <property type="protein sequence ID" value="AWK71631.1"/>
    <property type="molecule type" value="Genomic_DNA"/>
</dbReference>
<gene>
    <name evidence="1" type="ORF">CBI38_08525</name>
</gene>
<accession>A0A2S2BSP6</accession>
<proteinExistence type="predicted"/>
<keyword evidence="2" id="KW-1185">Reference proteome</keyword>
<evidence type="ECO:0000313" key="1">
    <source>
        <dbReference type="EMBL" id="AWK71631.1"/>
    </source>
</evidence>